<evidence type="ECO:0000313" key="2">
    <source>
        <dbReference type="EMBL" id="SFU18146.1"/>
    </source>
</evidence>
<dbReference type="OrthoDB" id="5738468at2"/>
<feature type="signal peptide" evidence="1">
    <location>
        <begin position="1"/>
        <end position="19"/>
    </location>
</feature>
<name>A0A1I7E2L9_9BACT</name>
<feature type="chain" id="PRO_5011590516" evidence="1">
    <location>
        <begin position="20"/>
        <end position="200"/>
    </location>
</feature>
<keyword evidence="1" id="KW-0732">Signal</keyword>
<dbReference type="EMBL" id="FPBF01000009">
    <property type="protein sequence ID" value="SFU18146.1"/>
    <property type="molecule type" value="Genomic_DNA"/>
</dbReference>
<evidence type="ECO:0000313" key="3">
    <source>
        <dbReference type="Proteomes" id="UP000199673"/>
    </source>
</evidence>
<evidence type="ECO:0000256" key="1">
    <source>
        <dbReference type="SAM" id="SignalP"/>
    </source>
</evidence>
<gene>
    <name evidence="2" type="ORF">SAMN04489724_4774</name>
</gene>
<dbReference type="AlphaFoldDB" id="A0A1I7E2L9"/>
<dbReference type="Proteomes" id="UP000199673">
    <property type="component" value="Unassembled WGS sequence"/>
</dbReference>
<sequence length="200" mass="22942">MKKILIFVVSLFIAQFSNANGVCWCGFEVLSQNKQFKAVISPVADSVDKPDWKTDWKIEVYKLGSGIKALIWESDYDYSGKPTGQLSDDGQYFTYVENWYYKELPLLTIYKAGRKIATDLDGNSFSIAKRKLKKTSLHYLWLAQSNVPYEYKTSEDGITILMLRTVDKRELKVNLDYGILITSISSQITHEHVSRLEMQG</sequence>
<accession>A0A1I7E2L9</accession>
<organism evidence="2 3">
    <name type="scientific">Algoriphagus locisalis</name>
    <dbReference type="NCBI Taxonomy" id="305507"/>
    <lineage>
        <taxon>Bacteria</taxon>
        <taxon>Pseudomonadati</taxon>
        <taxon>Bacteroidota</taxon>
        <taxon>Cytophagia</taxon>
        <taxon>Cytophagales</taxon>
        <taxon>Cyclobacteriaceae</taxon>
        <taxon>Algoriphagus</taxon>
    </lineage>
</organism>
<dbReference type="RefSeq" id="WP_091697915.1">
    <property type="nucleotide sequence ID" value="NZ_FPBF01000009.1"/>
</dbReference>
<reference evidence="3" key="1">
    <citation type="submission" date="2016-10" db="EMBL/GenBank/DDBJ databases">
        <authorList>
            <person name="Varghese N."/>
            <person name="Submissions S."/>
        </authorList>
    </citation>
    <scope>NUCLEOTIDE SEQUENCE [LARGE SCALE GENOMIC DNA]</scope>
    <source>
        <strain evidence="3">DSM 23445</strain>
    </source>
</reference>
<protein>
    <submittedName>
        <fullName evidence="2">Uncharacterized protein</fullName>
    </submittedName>
</protein>
<keyword evidence="3" id="KW-1185">Reference proteome</keyword>
<proteinExistence type="predicted"/>